<proteinExistence type="predicted"/>
<name>A0AAV4RRY7_CAEEX</name>
<keyword evidence="2" id="KW-1185">Reference proteome</keyword>
<accession>A0AAV4RRY7</accession>
<dbReference type="AlphaFoldDB" id="A0AAV4RRY7"/>
<gene>
    <name evidence="1" type="ORF">CEXT_295081</name>
</gene>
<dbReference type="Proteomes" id="UP001054945">
    <property type="component" value="Unassembled WGS sequence"/>
</dbReference>
<sequence>MSRPKEGMLNVVLESISLCMECTLHTYIPQENKPFQIASSGSSSHRLAFCTAKIPTKFLLASLNVDPDPFLLSTTSPSKNSSKQCTHHL</sequence>
<comment type="caution">
    <text evidence="1">The sequence shown here is derived from an EMBL/GenBank/DDBJ whole genome shotgun (WGS) entry which is preliminary data.</text>
</comment>
<organism evidence="1 2">
    <name type="scientific">Caerostris extrusa</name>
    <name type="common">Bark spider</name>
    <name type="synonym">Caerostris bankana</name>
    <dbReference type="NCBI Taxonomy" id="172846"/>
    <lineage>
        <taxon>Eukaryota</taxon>
        <taxon>Metazoa</taxon>
        <taxon>Ecdysozoa</taxon>
        <taxon>Arthropoda</taxon>
        <taxon>Chelicerata</taxon>
        <taxon>Arachnida</taxon>
        <taxon>Araneae</taxon>
        <taxon>Araneomorphae</taxon>
        <taxon>Entelegynae</taxon>
        <taxon>Araneoidea</taxon>
        <taxon>Araneidae</taxon>
        <taxon>Caerostris</taxon>
    </lineage>
</organism>
<reference evidence="1 2" key="1">
    <citation type="submission" date="2021-06" db="EMBL/GenBank/DDBJ databases">
        <title>Caerostris extrusa draft genome.</title>
        <authorList>
            <person name="Kono N."/>
            <person name="Arakawa K."/>
        </authorList>
    </citation>
    <scope>NUCLEOTIDE SEQUENCE [LARGE SCALE GENOMIC DNA]</scope>
</reference>
<protein>
    <submittedName>
        <fullName evidence="1">Uncharacterized protein</fullName>
    </submittedName>
</protein>
<evidence type="ECO:0000313" key="2">
    <source>
        <dbReference type="Proteomes" id="UP001054945"/>
    </source>
</evidence>
<dbReference type="EMBL" id="BPLR01008329">
    <property type="protein sequence ID" value="GIY23909.1"/>
    <property type="molecule type" value="Genomic_DNA"/>
</dbReference>
<evidence type="ECO:0000313" key="1">
    <source>
        <dbReference type="EMBL" id="GIY23909.1"/>
    </source>
</evidence>